<feature type="compositionally biased region" description="Acidic residues" evidence="1">
    <location>
        <begin position="24"/>
        <end position="33"/>
    </location>
</feature>
<evidence type="ECO:0000313" key="3">
    <source>
        <dbReference type="Proteomes" id="UP000320386"/>
    </source>
</evidence>
<reference evidence="2 3" key="1">
    <citation type="submission" date="2019-02" db="EMBL/GenBank/DDBJ databases">
        <title>Deep-cultivation of Planctomycetes and their phenomic and genomic characterization uncovers novel biology.</title>
        <authorList>
            <person name="Wiegand S."/>
            <person name="Jogler M."/>
            <person name="Boedeker C."/>
            <person name="Pinto D."/>
            <person name="Vollmers J."/>
            <person name="Rivas-Marin E."/>
            <person name="Kohn T."/>
            <person name="Peeters S.H."/>
            <person name="Heuer A."/>
            <person name="Rast P."/>
            <person name="Oberbeckmann S."/>
            <person name="Bunk B."/>
            <person name="Jeske O."/>
            <person name="Meyerdierks A."/>
            <person name="Storesund J.E."/>
            <person name="Kallscheuer N."/>
            <person name="Luecker S."/>
            <person name="Lage O.M."/>
            <person name="Pohl T."/>
            <person name="Merkel B.J."/>
            <person name="Hornburger P."/>
            <person name="Mueller R.-W."/>
            <person name="Bruemmer F."/>
            <person name="Labrenz M."/>
            <person name="Spormann A.M."/>
            <person name="Op den Camp H."/>
            <person name="Overmann J."/>
            <person name="Amann R."/>
            <person name="Jetten M.S.M."/>
            <person name="Mascher T."/>
            <person name="Medema M.H."/>
            <person name="Devos D.P."/>
            <person name="Kaster A.-K."/>
            <person name="Ovreas L."/>
            <person name="Rohde M."/>
            <person name="Galperin M.Y."/>
            <person name="Jogler C."/>
        </authorList>
    </citation>
    <scope>NUCLEOTIDE SEQUENCE [LARGE SCALE GENOMIC DNA]</scope>
    <source>
        <strain evidence="2 3">Pan265</strain>
    </source>
</reference>
<dbReference type="OrthoDB" id="9880070at2"/>
<dbReference type="EMBL" id="CP036280">
    <property type="protein sequence ID" value="QDU70427.1"/>
    <property type="molecule type" value="Genomic_DNA"/>
</dbReference>
<dbReference type="RefSeq" id="WP_145444519.1">
    <property type="nucleotide sequence ID" value="NZ_CP036280.1"/>
</dbReference>
<accession>A0A518BTZ3</accession>
<feature type="region of interest" description="Disordered" evidence="1">
    <location>
        <begin position="1"/>
        <end position="45"/>
    </location>
</feature>
<keyword evidence="3" id="KW-1185">Reference proteome</keyword>
<dbReference type="KEGG" id="mcad:Pan265_02540"/>
<dbReference type="AlphaFoldDB" id="A0A518BTZ3"/>
<evidence type="ECO:0000256" key="1">
    <source>
        <dbReference type="SAM" id="MobiDB-lite"/>
    </source>
</evidence>
<dbReference type="Proteomes" id="UP000320386">
    <property type="component" value="Chromosome"/>
</dbReference>
<organism evidence="2 3">
    <name type="scientific">Mucisphaera calidilacus</name>
    <dbReference type="NCBI Taxonomy" id="2527982"/>
    <lineage>
        <taxon>Bacteria</taxon>
        <taxon>Pseudomonadati</taxon>
        <taxon>Planctomycetota</taxon>
        <taxon>Phycisphaerae</taxon>
        <taxon>Phycisphaerales</taxon>
        <taxon>Phycisphaeraceae</taxon>
        <taxon>Mucisphaera</taxon>
    </lineage>
</organism>
<gene>
    <name evidence="2" type="ORF">Pan265_02540</name>
</gene>
<protein>
    <submittedName>
        <fullName evidence="2">Uncharacterized protein</fullName>
    </submittedName>
</protein>
<name>A0A518BTZ3_9BACT</name>
<proteinExistence type="predicted"/>
<feature type="compositionally biased region" description="Basic and acidic residues" evidence="1">
    <location>
        <begin position="1"/>
        <end position="12"/>
    </location>
</feature>
<sequence>MSDKPIDDKELLDNAIPIPHQEDELLEPIDVSEESASLEPDKKPKITSFAEREHRKVEWKRAPMQTGTGACHVKTFVTKLRLDALEHIDEIVNAWLDENPTYEVKFVTTTVGKLVGKTTEDALIMNVWV</sequence>
<evidence type="ECO:0000313" key="2">
    <source>
        <dbReference type="EMBL" id="QDU70427.1"/>
    </source>
</evidence>